<dbReference type="EMBL" id="VEPZ02001512">
    <property type="protein sequence ID" value="KAE8670339.1"/>
    <property type="molecule type" value="Genomic_DNA"/>
</dbReference>
<name>A0A6A2Y917_HIBSY</name>
<dbReference type="PANTHER" id="PTHR28680:SF1">
    <property type="entry name" value="CENTROMERE PROTEIN X"/>
    <property type="match status" value="1"/>
</dbReference>
<dbReference type="GO" id="GO:0000712">
    <property type="term" value="P:resolution of meiotic recombination intermediates"/>
    <property type="evidence" value="ECO:0007669"/>
    <property type="project" value="TreeGrafter"/>
</dbReference>
<evidence type="ECO:0000256" key="2">
    <source>
        <dbReference type="ARBA" id="ARBA00009359"/>
    </source>
</evidence>
<comment type="caution">
    <text evidence="7">The sequence shown here is derived from an EMBL/GenBank/DDBJ whole genome shotgun (WGS) entry which is preliminary data.</text>
</comment>
<dbReference type="InterPro" id="IPR018552">
    <property type="entry name" value="CENP-X"/>
</dbReference>
<dbReference type="GO" id="GO:0006281">
    <property type="term" value="P:DNA repair"/>
    <property type="evidence" value="ECO:0007669"/>
    <property type="project" value="UniProtKB-KW"/>
</dbReference>
<gene>
    <name evidence="7" type="ORF">F3Y22_tig00112159pilonHSYRG00298</name>
</gene>
<dbReference type="Pfam" id="PF09415">
    <property type="entry name" value="CENP-X"/>
    <property type="match status" value="1"/>
</dbReference>
<keyword evidence="5" id="KW-0234">DNA repair</keyword>
<evidence type="ECO:0000256" key="6">
    <source>
        <dbReference type="ARBA" id="ARBA00023242"/>
    </source>
</evidence>
<dbReference type="GO" id="GO:0031297">
    <property type="term" value="P:replication fork processing"/>
    <property type="evidence" value="ECO:0007669"/>
    <property type="project" value="TreeGrafter"/>
</dbReference>
<evidence type="ECO:0000256" key="1">
    <source>
        <dbReference type="ARBA" id="ARBA00004123"/>
    </source>
</evidence>
<keyword evidence="4" id="KW-0238">DNA-binding</keyword>
<comment type="subcellular location">
    <subcellularLocation>
        <location evidence="1">Nucleus</location>
    </subcellularLocation>
</comment>
<dbReference type="CDD" id="cd22921">
    <property type="entry name" value="HFD_CENP-X"/>
    <property type="match status" value="1"/>
</dbReference>
<keyword evidence="6" id="KW-0539">Nucleus</keyword>
<evidence type="ECO:0000313" key="8">
    <source>
        <dbReference type="Proteomes" id="UP000436088"/>
    </source>
</evidence>
<reference evidence="7" key="1">
    <citation type="submission" date="2019-09" db="EMBL/GenBank/DDBJ databases">
        <title>Draft genome information of white flower Hibiscus syriacus.</title>
        <authorList>
            <person name="Kim Y.-M."/>
        </authorList>
    </citation>
    <scope>NUCLEOTIDE SEQUENCE [LARGE SCALE GENOMIC DNA]</scope>
    <source>
        <strain evidence="7">YM2019G1</strain>
    </source>
</reference>
<dbReference type="AlphaFoldDB" id="A0A6A2Y917"/>
<keyword evidence="3" id="KW-0227">DNA damage</keyword>
<proteinExistence type="inferred from homology"/>
<dbReference type="GO" id="GO:0003677">
    <property type="term" value="F:DNA binding"/>
    <property type="evidence" value="ECO:0007669"/>
    <property type="project" value="UniProtKB-KW"/>
</dbReference>
<dbReference type="GO" id="GO:0071821">
    <property type="term" value="C:FANCM-MHF complex"/>
    <property type="evidence" value="ECO:0007669"/>
    <property type="project" value="TreeGrafter"/>
</dbReference>
<sequence length="157" mass="17021">MCIKLLTLHFTRRSTSELRAMAASISASLVISFEIIAITSIEPTAADSWTEAAKSQDRGANQINSAMMTTKLPFLNLDSSSRFGPEKLKREGIDFHHTDAMDSEVVAGTSKKIRPTFANPNALKLSCQLVRIFITEAVQRAATVAEAEGGAKVEAIH</sequence>
<organism evidence="7 8">
    <name type="scientific">Hibiscus syriacus</name>
    <name type="common">Rose of Sharon</name>
    <dbReference type="NCBI Taxonomy" id="106335"/>
    <lineage>
        <taxon>Eukaryota</taxon>
        <taxon>Viridiplantae</taxon>
        <taxon>Streptophyta</taxon>
        <taxon>Embryophyta</taxon>
        <taxon>Tracheophyta</taxon>
        <taxon>Spermatophyta</taxon>
        <taxon>Magnoliopsida</taxon>
        <taxon>eudicotyledons</taxon>
        <taxon>Gunneridae</taxon>
        <taxon>Pentapetalae</taxon>
        <taxon>rosids</taxon>
        <taxon>malvids</taxon>
        <taxon>Malvales</taxon>
        <taxon>Malvaceae</taxon>
        <taxon>Malvoideae</taxon>
        <taxon>Hibiscus</taxon>
    </lineage>
</organism>
<evidence type="ECO:0000256" key="4">
    <source>
        <dbReference type="ARBA" id="ARBA00023125"/>
    </source>
</evidence>
<comment type="similarity">
    <text evidence="2">Belongs to the CENP-X/MHF2 family.</text>
</comment>
<dbReference type="Gene3D" id="6.10.130.30">
    <property type="match status" value="1"/>
</dbReference>
<dbReference type="Proteomes" id="UP000436088">
    <property type="component" value="Unassembled WGS sequence"/>
</dbReference>
<dbReference type="GO" id="GO:0051382">
    <property type="term" value="P:kinetochore assembly"/>
    <property type="evidence" value="ECO:0007669"/>
    <property type="project" value="InterPro"/>
</dbReference>
<evidence type="ECO:0000256" key="5">
    <source>
        <dbReference type="ARBA" id="ARBA00023204"/>
    </source>
</evidence>
<evidence type="ECO:0000313" key="7">
    <source>
        <dbReference type="EMBL" id="KAE8670339.1"/>
    </source>
</evidence>
<accession>A0A6A2Y917</accession>
<evidence type="ECO:0000256" key="3">
    <source>
        <dbReference type="ARBA" id="ARBA00022763"/>
    </source>
</evidence>
<dbReference type="PANTHER" id="PTHR28680">
    <property type="entry name" value="CENTROMERE PROTEIN X"/>
    <property type="match status" value="1"/>
</dbReference>
<keyword evidence="8" id="KW-1185">Reference proteome</keyword>
<protein>
    <submittedName>
        <fullName evidence="7">Centromere protein X isoform 3</fullName>
    </submittedName>
</protein>